<dbReference type="STRING" id="1423351.A0A074RJ07"/>
<keyword evidence="2" id="KW-1185">Reference proteome</keyword>
<name>A0A074RJ07_9AGAM</name>
<dbReference type="EMBL" id="AZST01001906">
    <property type="protein sequence ID" value="KEP45360.1"/>
    <property type="molecule type" value="Genomic_DNA"/>
</dbReference>
<organism evidence="1 2">
    <name type="scientific">Rhizoctonia solani 123E</name>
    <dbReference type="NCBI Taxonomy" id="1423351"/>
    <lineage>
        <taxon>Eukaryota</taxon>
        <taxon>Fungi</taxon>
        <taxon>Dikarya</taxon>
        <taxon>Basidiomycota</taxon>
        <taxon>Agaricomycotina</taxon>
        <taxon>Agaricomycetes</taxon>
        <taxon>Cantharellales</taxon>
        <taxon>Ceratobasidiaceae</taxon>
        <taxon>Rhizoctonia</taxon>
    </lineage>
</organism>
<sequence length="472" mass="52443">MSKIVMVGGIRLGFAVAKALNLPSVSAIRSRLNLPHLRPSIGFPTKTEVMTNIESFFGPNTGKSSHSRTGFSLMIDEIAVESRLRYDIQQDAIVGACREHVRTKYVGGLSDKENPLDTLLDIQAKLNSGEFHRAAESTMAALARFGDSDYNPVIILASGTCKAEKAIDQLRWIELIFQSWKESPFGESLHGPIWSVTTDGDAKRRLALFQLCMKIKLSPTSDLYRLIGHLPLLNLFCGPSFITHDGDYKHIEKRLASAMRSRSGILVNGAHITPKMLVNYLRCSGDLSESRLLSFFDGTDPQNVPKANSLLNHLYMASWLPSLSSRPENKPFTLLGEVLGSFVHPFTVPSMSLSKQVTSLSKCGHLLYSLYHIDGAKFLPGQLIYDMEATIKNVVFCIAKTQLVDTTLPFYVLQSGTDRLEGRFGTYRTITSDRNGDLLQMCEHAAGAQQIDQIYLAHPDWNRTPYRLSLDG</sequence>
<accession>A0A074RJ07</accession>
<gene>
    <name evidence="1" type="ORF">V565_283430</name>
</gene>
<dbReference type="Proteomes" id="UP000027456">
    <property type="component" value="Unassembled WGS sequence"/>
</dbReference>
<dbReference type="AlphaFoldDB" id="A0A074RJ07"/>
<evidence type="ECO:0000313" key="1">
    <source>
        <dbReference type="EMBL" id="KEP45360.1"/>
    </source>
</evidence>
<reference evidence="1 2" key="1">
    <citation type="submission" date="2013-12" db="EMBL/GenBank/DDBJ databases">
        <authorList>
            <person name="Cubeta M."/>
            <person name="Pakala S."/>
            <person name="Fedorova N."/>
            <person name="Thomas E."/>
            <person name="Dean R."/>
            <person name="Jabaji S."/>
            <person name="Neate S."/>
            <person name="Toda T."/>
            <person name="Tavantzis S."/>
            <person name="Vilgalys R."/>
            <person name="Bharathan N."/>
            <person name="Pakala S."/>
            <person name="Losada L.S."/>
            <person name="Zafar N."/>
            <person name="Nierman W."/>
        </authorList>
    </citation>
    <scope>NUCLEOTIDE SEQUENCE [LARGE SCALE GENOMIC DNA]</scope>
    <source>
        <strain evidence="1 2">123E</strain>
    </source>
</reference>
<dbReference type="OrthoDB" id="3048541at2759"/>
<protein>
    <submittedName>
        <fullName evidence="1">Uncharacterized protein</fullName>
    </submittedName>
</protein>
<evidence type="ECO:0000313" key="2">
    <source>
        <dbReference type="Proteomes" id="UP000027456"/>
    </source>
</evidence>
<proteinExistence type="predicted"/>
<dbReference type="HOGENOM" id="CLU_017008_0_0_1"/>
<comment type="caution">
    <text evidence="1">The sequence shown here is derived from an EMBL/GenBank/DDBJ whole genome shotgun (WGS) entry which is preliminary data.</text>
</comment>